<protein>
    <submittedName>
        <fullName evidence="2">Uncharacterized protein</fullName>
    </submittedName>
</protein>
<sequence>MKQVGIILGIVVIVAVFMFFNKSYYPPLPIDHLSAKEALEKLKSSDERIVEVATNDDYTWYITRSQSEVDENNQ</sequence>
<keyword evidence="3" id="KW-1185">Reference proteome</keyword>
<dbReference type="Proteomes" id="UP001596109">
    <property type="component" value="Unassembled WGS sequence"/>
</dbReference>
<gene>
    <name evidence="2" type="ORF">ACFPRA_10205</name>
</gene>
<dbReference type="RefSeq" id="WP_381433641.1">
    <property type="nucleotide sequence ID" value="NZ_JBHSNO010000005.1"/>
</dbReference>
<evidence type="ECO:0000256" key="1">
    <source>
        <dbReference type="SAM" id="Phobius"/>
    </source>
</evidence>
<keyword evidence="1" id="KW-0812">Transmembrane</keyword>
<name>A0ABW0TIG7_9BACL</name>
<keyword evidence="1" id="KW-0472">Membrane</keyword>
<proteinExistence type="predicted"/>
<evidence type="ECO:0000313" key="3">
    <source>
        <dbReference type="Proteomes" id="UP001596109"/>
    </source>
</evidence>
<feature type="transmembrane region" description="Helical" evidence="1">
    <location>
        <begin position="6"/>
        <end position="25"/>
    </location>
</feature>
<dbReference type="EMBL" id="JBHSNO010000005">
    <property type="protein sequence ID" value="MFC5589262.1"/>
    <property type="molecule type" value="Genomic_DNA"/>
</dbReference>
<organism evidence="2 3">
    <name type="scientific">Sporosarcina soli</name>
    <dbReference type="NCBI Taxonomy" id="334736"/>
    <lineage>
        <taxon>Bacteria</taxon>
        <taxon>Bacillati</taxon>
        <taxon>Bacillota</taxon>
        <taxon>Bacilli</taxon>
        <taxon>Bacillales</taxon>
        <taxon>Caryophanaceae</taxon>
        <taxon>Sporosarcina</taxon>
    </lineage>
</organism>
<comment type="caution">
    <text evidence="2">The sequence shown here is derived from an EMBL/GenBank/DDBJ whole genome shotgun (WGS) entry which is preliminary data.</text>
</comment>
<keyword evidence="1" id="KW-1133">Transmembrane helix</keyword>
<reference evidence="3" key="1">
    <citation type="journal article" date="2019" name="Int. J. Syst. Evol. Microbiol.">
        <title>The Global Catalogue of Microorganisms (GCM) 10K type strain sequencing project: providing services to taxonomists for standard genome sequencing and annotation.</title>
        <authorList>
            <consortium name="The Broad Institute Genomics Platform"/>
            <consortium name="The Broad Institute Genome Sequencing Center for Infectious Disease"/>
            <person name="Wu L."/>
            <person name="Ma J."/>
        </authorList>
    </citation>
    <scope>NUCLEOTIDE SEQUENCE [LARGE SCALE GENOMIC DNA]</scope>
    <source>
        <strain evidence="3">CGMCC 4.1434</strain>
    </source>
</reference>
<evidence type="ECO:0000313" key="2">
    <source>
        <dbReference type="EMBL" id="MFC5589262.1"/>
    </source>
</evidence>
<accession>A0ABW0TIG7</accession>